<protein>
    <submittedName>
        <fullName evidence="3">Serine phosphatase RsbU (Regulator of sigma subunit)</fullName>
    </submittedName>
</protein>
<feature type="domain" description="PPM-type phosphatase" evidence="2">
    <location>
        <begin position="190"/>
        <end position="407"/>
    </location>
</feature>
<dbReference type="Pfam" id="PF07228">
    <property type="entry name" value="SpoIIE"/>
    <property type="match status" value="1"/>
</dbReference>
<name>A0ABT9L5B2_9ACTN</name>
<dbReference type="RefSeq" id="WP_060953328.1">
    <property type="nucleotide sequence ID" value="NZ_JAURUE010000002.1"/>
</dbReference>
<keyword evidence="1" id="KW-0378">Hydrolase</keyword>
<dbReference type="PANTHER" id="PTHR43156:SF2">
    <property type="entry name" value="STAGE II SPORULATION PROTEIN E"/>
    <property type="match status" value="1"/>
</dbReference>
<dbReference type="InterPro" id="IPR052016">
    <property type="entry name" value="Bact_Sigma-Reg"/>
</dbReference>
<evidence type="ECO:0000313" key="4">
    <source>
        <dbReference type="Proteomes" id="UP001234880"/>
    </source>
</evidence>
<evidence type="ECO:0000256" key="1">
    <source>
        <dbReference type="ARBA" id="ARBA00022801"/>
    </source>
</evidence>
<sequence>MAGVIDCSRMMRGILADSHMTSIEQLPAYVARHARAVGLRDVFIYVSDLQQDVLFRLTGRGPDAGGTDGGGRSCELRIEGTAAGRAYQLGLVQPDPPGPDPPVPQAGVPAHRWWVPLRHGAERLGVLGVTSQDGDEQTLADLQALADLIGLLVVSKRALSDSYARLVRTQPMNVAAEMQWHLMPPLTFASDRVVLSAVLEPAYQVSGDAFDYAVADRVVHLGIFDAMGHDTPAGVTANLAVAACRNSRRQGADLVATADHIEDVLTEQFGGTRYTTAVLADLDTHTGMLSWVNRGHPPPVLFHPDRRNAHLLCDPGPPLGTDLGQETLLCRAQLHPGDQIVAYTDGITEARNPTGREFGLDHFIDFITTHLTDGMSIPETLRRLVHSILDYHHGHLTDDATILLLHWHGPTPFDPGEAEALVGLSQPAPTAARR</sequence>
<accession>A0ABT9L5B2</accession>
<dbReference type="EMBL" id="JAURUE010000002">
    <property type="protein sequence ID" value="MDP9615898.1"/>
    <property type="molecule type" value="Genomic_DNA"/>
</dbReference>
<gene>
    <name evidence="3" type="ORF">JOF35_008236</name>
</gene>
<evidence type="ECO:0000259" key="2">
    <source>
        <dbReference type="SMART" id="SM00331"/>
    </source>
</evidence>
<organism evidence="3 4">
    <name type="scientific">Streptomyces demainii</name>
    <dbReference type="NCBI Taxonomy" id="588122"/>
    <lineage>
        <taxon>Bacteria</taxon>
        <taxon>Bacillati</taxon>
        <taxon>Actinomycetota</taxon>
        <taxon>Actinomycetes</taxon>
        <taxon>Kitasatosporales</taxon>
        <taxon>Streptomycetaceae</taxon>
        <taxon>Streptomyces</taxon>
    </lineage>
</organism>
<evidence type="ECO:0000313" key="3">
    <source>
        <dbReference type="EMBL" id="MDP9615898.1"/>
    </source>
</evidence>
<reference evidence="3 4" key="1">
    <citation type="submission" date="2023-07" db="EMBL/GenBank/DDBJ databases">
        <title>Sequencing the genomes of 1000 actinobacteria strains.</title>
        <authorList>
            <person name="Klenk H.-P."/>
        </authorList>
    </citation>
    <scope>NUCLEOTIDE SEQUENCE [LARGE SCALE GENOMIC DNA]</scope>
    <source>
        <strain evidence="3 4">DSM 41600</strain>
    </source>
</reference>
<dbReference type="InterPro" id="IPR036457">
    <property type="entry name" value="PPM-type-like_dom_sf"/>
</dbReference>
<keyword evidence="4" id="KW-1185">Reference proteome</keyword>
<dbReference type="SUPFAM" id="SSF81606">
    <property type="entry name" value="PP2C-like"/>
    <property type="match status" value="1"/>
</dbReference>
<comment type="caution">
    <text evidence="3">The sequence shown here is derived from an EMBL/GenBank/DDBJ whole genome shotgun (WGS) entry which is preliminary data.</text>
</comment>
<dbReference type="Gene3D" id="3.60.40.10">
    <property type="entry name" value="PPM-type phosphatase domain"/>
    <property type="match status" value="1"/>
</dbReference>
<dbReference type="SMART" id="SM00331">
    <property type="entry name" value="PP2C_SIG"/>
    <property type="match status" value="1"/>
</dbReference>
<dbReference type="Proteomes" id="UP001234880">
    <property type="component" value="Unassembled WGS sequence"/>
</dbReference>
<dbReference type="InterPro" id="IPR001932">
    <property type="entry name" value="PPM-type_phosphatase-like_dom"/>
</dbReference>
<dbReference type="PANTHER" id="PTHR43156">
    <property type="entry name" value="STAGE II SPORULATION PROTEIN E-RELATED"/>
    <property type="match status" value="1"/>
</dbReference>
<proteinExistence type="predicted"/>